<organism evidence="2 3">
    <name type="scientific">Romanomermis culicivorax</name>
    <name type="common">Nematode worm</name>
    <dbReference type="NCBI Taxonomy" id="13658"/>
    <lineage>
        <taxon>Eukaryota</taxon>
        <taxon>Metazoa</taxon>
        <taxon>Ecdysozoa</taxon>
        <taxon>Nematoda</taxon>
        <taxon>Enoplea</taxon>
        <taxon>Dorylaimia</taxon>
        <taxon>Mermithida</taxon>
        <taxon>Mermithoidea</taxon>
        <taxon>Mermithidae</taxon>
        <taxon>Romanomermis</taxon>
    </lineage>
</organism>
<keyword evidence="2" id="KW-1185">Reference proteome</keyword>
<reference evidence="3" key="1">
    <citation type="submission" date="2022-11" db="UniProtKB">
        <authorList>
            <consortium name="WormBaseParasite"/>
        </authorList>
    </citation>
    <scope>IDENTIFICATION</scope>
</reference>
<dbReference type="AlphaFoldDB" id="A0A915I700"/>
<evidence type="ECO:0000313" key="3">
    <source>
        <dbReference type="WBParaSite" id="nRc.2.0.1.t09542-RA"/>
    </source>
</evidence>
<name>A0A915I700_ROMCU</name>
<dbReference type="Proteomes" id="UP000887565">
    <property type="component" value="Unplaced"/>
</dbReference>
<feature type="region of interest" description="Disordered" evidence="1">
    <location>
        <begin position="205"/>
        <end position="227"/>
    </location>
</feature>
<evidence type="ECO:0000313" key="2">
    <source>
        <dbReference type="Proteomes" id="UP000887565"/>
    </source>
</evidence>
<proteinExistence type="predicted"/>
<accession>A0A915I700</accession>
<protein>
    <submittedName>
        <fullName evidence="3">Uncharacterized protein</fullName>
    </submittedName>
</protein>
<evidence type="ECO:0000256" key="1">
    <source>
        <dbReference type="SAM" id="MobiDB-lite"/>
    </source>
</evidence>
<sequence length="262" mass="29503">MQNHCNRNNQGKGIYCVMKPAMAQTTTVASITFHMSRPLCPIEYEFYCKNDRECDIHEIQDRIPRIVLVDGIFGRQGETTQANDQHDGHFEIFRSDDVVNDDSYSLIKLNVNLQSICSSSIRLQENFPPASTHDSSGTVNSVKRHGFSLLRPPMTFRLLLALLPPSCSKSSSSSSSLSSSSSNSSLSSSLSKDCWVLYRRFRNDDGSPGPKSHPLRTPSTKFSMKNDPSTINDMKYIQLNLSPKASLVYKNMRTMKSQHWIL</sequence>
<feature type="compositionally biased region" description="Polar residues" evidence="1">
    <location>
        <begin position="217"/>
        <end position="227"/>
    </location>
</feature>
<feature type="region of interest" description="Disordered" evidence="1">
    <location>
        <begin position="169"/>
        <end position="188"/>
    </location>
</feature>
<dbReference type="WBParaSite" id="nRc.2.0.1.t09542-RA">
    <property type="protein sequence ID" value="nRc.2.0.1.t09542-RA"/>
    <property type="gene ID" value="nRc.2.0.1.g09542"/>
</dbReference>